<organism evidence="2 3">
    <name type="scientific">Domibacillus aminovorans</name>
    <dbReference type="NCBI Taxonomy" id="29332"/>
    <lineage>
        <taxon>Bacteria</taxon>
        <taxon>Bacillati</taxon>
        <taxon>Bacillota</taxon>
        <taxon>Bacilli</taxon>
        <taxon>Bacillales</taxon>
        <taxon>Bacillaceae</taxon>
        <taxon>Domibacillus</taxon>
    </lineage>
</organism>
<name>A0A177KJM8_9BACI</name>
<evidence type="ECO:0000259" key="1">
    <source>
        <dbReference type="Pfam" id="PF02627"/>
    </source>
</evidence>
<accession>A0A177KJM8</accession>
<evidence type="ECO:0000313" key="2">
    <source>
        <dbReference type="EMBL" id="OAH52791.1"/>
    </source>
</evidence>
<sequence length="148" mass="17123">MEQRINYLEVAPEALNIMMEMEKYTKSTGIDRKLRELIKIRASLINGCAFCINMHTSDARKMGETEQRLFGVSAWRDCDFYTDAEKVALELTEHVTLVPTKRVPDELYNRVRIHFSEKDYVDLVILINQINSWNRLSISMGSFATAAK</sequence>
<dbReference type="NCBIfam" id="TIGR00778">
    <property type="entry name" value="ahpD_dom"/>
    <property type="match status" value="1"/>
</dbReference>
<dbReference type="Gene3D" id="1.20.1290.10">
    <property type="entry name" value="AhpD-like"/>
    <property type="match status" value="1"/>
</dbReference>
<feature type="domain" description="Carboxymuconolactone decarboxylase-like" evidence="1">
    <location>
        <begin position="12"/>
        <end position="93"/>
    </location>
</feature>
<dbReference type="PANTHER" id="PTHR34846">
    <property type="entry name" value="4-CARBOXYMUCONOLACTONE DECARBOXYLASE FAMILY PROTEIN (AFU_ORTHOLOGUE AFUA_6G11590)"/>
    <property type="match status" value="1"/>
</dbReference>
<dbReference type="Pfam" id="PF02627">
    <property type="entry name" value="CMD"/>
    <property type="match status" value="1"/>
</dbReference>
<dbReference type="InterPro" id="IPR004675">
    <property type="entry name" value="AhpD_core"/>
</dbReference>
<proteinExistence type="predicted"/>
<dbReference type="InterPro" id="IPR003779">
    <property type="entry name" value="CMD-like"/>
</dbReference>
<reference evidence="2 3" key="1">
    <citation type="submission" date="2016-01" db="EMBL/GenBank/DDBJ databases">
        <title>Investigation of taxonomic status of Bacillus aminovorans.</title>
        <authorList>
            <person name="Verma A."/>
            <person name="Pal Y."/>
            <person name="Krishnamurthi S."/>
        </authorList>
    </citation>
    <scope>NUCLEOTIDE SEQUENCE [LARGE SCALE GENOMIC DNA]</scope>
    <source>
        <strain evidence="2 3">DSM 4337</strain>
    </source>
</reference>
<dbReference type="AlphaFoldDB" id="A0A177KJM8"/>
<gene>
    <name evidence="2" type="ORF">AWH48_13340</name>
</gene>
<protein>
    <recommendedName>
        <fullName evidence="1">Carboxymuconolactone decarboxylase-like domain-containing protein</fullName>
    </recommendedName>
</protein>
<dbReference type="InterPro" id="IPR029032">
    <property type="entry name" value="AhpD-like"/>
</dbReference>
<dbReference type="RefSeq" id="WP_018393226.1">
    <property type="nucleotide sequence ID" value="NZ_LQWZ01000037.1"/>
</dbReference>
<dbReference type="SUPFAM" id="SSF69118">
    <property type="entry name" value="AhpD-like"/>
    <property type="match status" value="1"/>
</dbReference>
<dbReference type="OrthoDB" id="9801997at2"/>
<evidence type="ECO:0000313" key="3">
    <source>
        <dbReference type="Proteomes" id="UP000077271"/>
    </source>
</evidence>
<dbReference type="GO" id="GO:0051920">
    <property type="term" value="F:peroxiredoxin activity"/>
    <property type="evidence" value="ECO:0007669"/>
    <property type="project" value="InterPro"/>
</dbReference>
<comment type="caution">
    <text evidence="2">The sequence shown here is derived from an EMBL/GenBank/DDBJ whole genome shotgun (WGS) entry which is preliminary data.</text>
</comment>
<dbReference type="Proteomes" id="UP000077271">
    <property type="component" value="Unassembled WGS sequence"/>
</dbReference>
<dbReference type="PANTHER" id="PTHR34846:SF10">
    <property type="entry name" value="CYTOPLASMIC PROTEIN"/>
    <property type="match status" value="1"/>
</dbReference>
<dbReference type="EMBL" id="LQWZ01000037">
    <property type="protein sequence ID" value="OAH52791.1"/>
    <property type="molecule type" value="Genomic_DNA"/>
</dbReference>